<dbReference type="Gene3D" id="1.20.920.60">
    <property type="match status" value="1"/>
</dbReference>
<dbReference type="Proteomes" id="UP001158576">
    <property type="component" value="Chromosome PAR"/>
</dbReference>
<sequence>MSFNELCFADLTELKALKNPPVLVKDILECVSVLVGNQSHEWRDIKKMLANPKLLNEIGAIENDVLITRCEKIRGKSFNIENVMKVSKASVSFAKWVNFVQSL</sequence>
<evidence type="ECO:0000313" key="1">
    <source>
        <dbReference type="EMBL" id="CAG5081856.1"/>
    </source>
</evidence>
<organism evidence="1 2">
    <name type="scientific">Oikopleura dioica</name>
    <name type="common">Tunicate</name>
    <dbReference type="NCBI Taxonomy" id="34765"/>
    <lineage>
        <taxon>Eukaryota</taxon>
        <taxon>Metazoa</taxon>
        <taxon>Chordata</taxon>
        <taxon>Tunicata</taxon>
        <taxon>Appendicularia</taxon>
        <taxon>Copelata</taxon>
        <taxon>Oikopleuridae</taxon>
        <taxon>Oikopleura</taxon>
    </lineage>
</organism>
<dbReference type="EMBL" id="OU015568">
    <property type="protein sequence ID" value="CAG5081856.1"/>
    <property type="molecule type" value="Genomic_DNA"/>
</dbReference>
<protein>
    <submittedName>
        <fullName evidence="1">Oidioi.mRNA.OKI2018_I69.PAR.g9977.t1.cds</fullName>
    </submittedName>
</protein>
<keyword evidence="2" id="KW-1185">Reference proteome</keyword>
<name>A0ABN7RSL1_OIKDI</name>
<reference evidence="1 2" key="1">
    <citation type="submission" date="2021-04" db="EMBL/GenBank/DDBJ databases">
        <authorList>
            <person name="Bliznina A."/>
        </authorList>
    </citation>
    <scope>NUCLEOTIDE SEQUENCE [LARGE SCALE GENOMIC DNA]</scope>
</reference>
<accession>A0ABN7RSL1</accession>
<dbReference type="PANTHER" id="PTHR45703">
    <property type="entry name" value="DYNEIN HEAVY CHAIN"/>
    <property type="match status" value="1"/>
</dbReference>
<proteinExistence type="predicted"/>
<evidence type="ECO:0000313" key="2">
    <source>
        <dbReference type="Proteomes" id="UP001158576"/>
    </source>
</evidence>
<dbReference type="PANTHER" id="PTHR45703:SF22">
    <property type="entry name" value="DYNEIN CYTOPLASMIC 2 HEAVY CHAIN 1"/>
    <property type="match status" value="1"/>
</dbReference>
<dbReference type="InterPro" id="IPR026983">
    <property type="entry name" value="DHC"/>
</dbReference>
<gene>
    <name evidence="1" type="ORF">OKIOD_LOCUS1535</name>
</gene>